<dbReference type="Proteomes" id="UP001142393">
    <property type="component" value="Unassembled WGS sequence"/>
</dbReference>
<evidence type="ECO:0000256" key="2">
    <source>
        <dbReference type="SAM" id="MobiDB-lite"/>
    </source>
</evidence>
<keyword evidence="1" id="KW-0175">Coiled coil</keyword>
<comment type="caution">
    <text evidence="4">The sequence shown here is derived from an EMBL/GenBank/DDBJ whole genome shotgun (WGS) entry which is preliminary data.</text>
</comment>
<keyword evidence="5" id="KW-1185">Reference proteome</keyword>
<organism evidence="4 5">
    <name type="scientific">Lentinula detonsa</name>
    <dbReference type="NCBI Taxonomy" id="2804962"/>
    <lineage>
        <taxon>Eukaryota</taxon>
        <taxon>Fungi</taxon>
        <taxon>Dikarya</taxon>
        <taxon>Basidiomycota</taxon>
        <taxon>Agaricomycotina</taxon>
        <taxon>Agaricomycetes</taxon>
        <taxon>Agaricomycetidae</taxon>
        <taxon>Agaricales</taxon>
        <taxon>Marasmiineae</taxon>
        <taxon>Omphalotaceae</taxon>
        <taxon>Lentinula</taxon>
    </lineage>
</organism>
<feature type="region of interest" description="Disordered" evidence="2">
    <location>
        <begin position="810"/>
        <end position="896"/>
    </location>
</feature>
<dbReference type="EMBL" id="JANVFU010000002">
    <property type="protein sequence ID" value="KAJ3749059.1"/>
    <property type="molecule type" value="Genomic_DNA"/>
</dbReference>
<sequence>MMSISFGGLGIMSLRRPFSELAGIVLGKGDIQSMLCLVVFCIVSFVLAYLTNPSENSFRAYLTELSFRQHLSRLDDNTDDDSVGPEKLSNNHLLFRTGTVDPHHTLPFDNRSPFHFANRASVSLRTPKHVFHSFGIFTIAAIIPLAKTDPALQEQRDTTAIADSWFIGAFGKWWRGGVFETWYQDVIARSGDEESWSSGILGMKTLDRHNELNALPGLPFSTRNLPPHGLSRGSPPRLRNREKSSQRNTSVPLRSSSPPPLPKSVSLPLHAPRITHSPPERNGPQTLVHSHSSSAPSEHIIKPTATTPSLFDQSPPVVELLQEISASKSTILELRAQLNETQSAASQSHASLQADLVSFRERKRQEDVAKNDLKSRTKAIEDSKRAAESLKRDAEKRLRSAESARNDAAQRLEHLDKEIVQLQNRLADDTALLADNQDIKSEAEQGLVAELEHKKKEIQVAENVVAALGLRARELEDRLAEKKARIRSILERVEARKQEQALLPSSPVDHFHPWSSASDLPDHRLPVHSRDTSGYAEPLDTDFSDDVSLSHSDEIILSRPSRTSLNLVSNVDESSFSTGRLGNQGQGYFDRPMNILSRPSLPLSFSPFDEMPQTPAVVISPSTSSSLISSSFISTLDNVDGLSRSFQSDSDIFLERDWREKDTHDSHQVLQMPEGNATPAHLTVSPTEDGFYPLRRNKSDPSASGTVNANLEPTVADKSHNRHWFSLSTKTKAKKGLNPDAKVFDFNRFQTKPASATTMPVMPSVAPLVYDALNPNGLGSKLTSSTTADSNFLRAFAPSPAEREALQRALGGSSNGSLERLPSLSDVGSIPSSPSHIHAKVVDRSPPLQQPQRHVPSWLQSLPRIRKPNFSPWDDDELTPTANGSGSHRSVGGGMA</sequence>
<reference evidence="4 5" key="1">
    <citation type="journal article" date="2023" name="Proc. Natl. Acad. Sci. U.S.A.">
        <title>A global phylogenomic analysis of the shiitake genus Lentinula.</title>
        <authorList>
            <person name="Sierra-Patev S."/>
            <person name="Min B."/>
            <person name="Naranjo-Ortiz M."/>
            <person name="Looney B."/>
            <person name="Konkel Z."/>
            <person name="Slot J.C."/>
            <person name="Sakamoto Y."/>
            <person name="Steenwyk J.L."/>
            <person name="Rokas A."/>
            <person name="Carro J."/>
            <person name="Camarero S."/>
            <person name="Ferreira P."/>
            <person name="Molpeceres G."/>
            <person name="Ruiz-Duenas F.J."/>
            <person name="Serrano A."/>
            <person name="Henrissat B."/>
            <person name="Drula E."/>
            <person name="Hughes K.W."/>
            <person name="Mata J.L."/>
            <person name="Ishikawa N.K."/>
            <person name="Vargas-Isla R."/>
            <person name="Ushijima S."/>
            <person name="Smith C.A."/>
            <person name="Donoghue J."/>
            <person name="Ahrendt S."/>
            <person name="Andreopoulos W."/>
            <person name="He G."/>
            <person name="LaButti K."/>
            <person name="Lipzen A."/>
            <person name="Ng V."/>
            <person name="Riley R."/>
            <person name="Sandor L."/>
            <person name="Barry K."/>
            <person name="Martinez A.T."/>
            <person name="Xiao Y."/>
            <person name="Gibbons J.G."/>
            <person name="Terashima K."/>
            <person name="Grigoriev I.V."/>
            <person name="Hibbett D."/>
        </authorList>
    </citation>
    <scope>NUCLEOTIDE SEQUENCE [LARGE SCALE GENOMIC DNA]</scope>
    <source>
        <strain evidence="4 5">TFB7810</strain>
    </source>
</reference>
<evidence type="ECO:0000256" key="3">
    <source>
        <dbReference type="SAM" id="Phobius"/>
    </source>
</evidence>
<evidence type="ECO:0000256" key="1">
    <source>
        <dbReference type="SAM" id="Coils"/>
    </source>
</evidence>
<dbReference type="AlphaFoldDB" id="A0A9W8P8G3"/>
<feature type="transmembrane region" description="Helical" evidence="3">
    <location>
        <begin position="32"/>
        <end position="50"/>
    </location>
</feature>
<keyword evidence="3" id="KW-0472">Membrane</keyword>
<keyword evidence="3" id="KW-1133">Transmembrane helix</keyword>
<protein>
    <recommendedName>
        <fullName evidence="6">Proteophosphoglycan ppg4</fullName>
    </recommendedName>
</protein>
<feature type="transmembrane region" description="Helical" evidence="3">
    <location>
        <begin position="129"/>
        <end position="146"/>
    </location>
</feature>
<proteinExistence type="predicted"/>
<evidence type="ECO:0000313" key="5">
    <source>
        <dbReference type="Proteomes" id="UP001142393"/>
    </source>
</evidence>
<evidence type="ECO:0000313" key="4">
    <source>
        <dbReference type="EMBL" id="KAJ3749059.1"/>
    </source>
</evidence>
<gene>
    <name evidence="4" type="ORF">DFH05DRAFT_1475347</name>
</gene>
<name>A0A9W8P8G3_9AGAR</name>
<accession>A0A9W8P8G3</accession>
<keyword evidence="3" id="KW-0812">Transmembrane</keyword>
<feature type="region of interest" description="Disordered" evidence="2">
    <location>
        <begin position="363"/>
        <end position="405"/>
    </location>
</feature>
<feature type="coiled-coil region" evidence="1">
    <location>
        <begin position="458"/>
        <end position="499"/>
    </location>
</feature>
<feature type="compositionally biased region" description="Polar residues" evidence="2">
    <location>
        <begin position="283"/>
        <end position="296"/>
    </location>
</feature>
<evidence type="ECO:0008006" key="6">
    <source>
        <dbReference type="Google" id="ProtNLM"/>
    </source>
</evidence>
<feature type="region of interest" description="Disordered" evidence="2">
    <location>
        <begin position="217"/>
        <end position="300"/>
    </location>
</feature>